<dbReference type="PANTHER" id="PTHR15323:SF6">
    <property type="entry name" value="CELL DIVISION CYCLE PROTEIN 123 HOMOLOG"/>
    <property type="match status" value="1"/>
</dbReference>
<reference evidence="3 4" key="1">
    <citation type="submission" date="2009-12" db="EMBL/GenBank/DDBJ databases">
        <title>The draft genome of Batrachochytrium dendrobatidis.</title>
        <authorList>
            <consortium name="US DOE Joint Genome Institute (JGI-PGF)"/>
            <person name="Kuo A."/>
            <person name="Salamov A."/>
            <person name="Schmutz J."/>
            <person name="Lucas S."/>
            <person name="Pitluck S."/>
            <person name="Rosenblum E."/>
            <person name="Stajich J."/>
            <person name="Eisen M."/>
            <person name="Grigoriev I.V."/>
        </authorList>
    </citation>
    <scope>NUCLEOTIDE SEQUENCE [LARGE SCALE GENOMIC DNA]</scope>
    <source>
        <strain evidence="4">JAM81 / FGSC 10211</strain>
    </source>
</reference>
<dbReference type="FunCoup" id="F4NY20">
    <property type="interactions" value="500"/>
</dbReference>
<protein>
    <submittedName>
        <fullName evidence="3">Uncharacterized protein</fullName>
    </submittedName>
</protein>
<feature type="compositionally biased region" description="Polar residues" evidence="2">
    <location>
        <begin position="13"/>
        <end position="23"/>
    </location>
</feature>
<dbReference type="InterPro" id="IPR009772">
    <property type="entry name" value="CDC123"/>
</dbReference>
<evidence type="ECO:0000256" key="2">
    <source>
        <dbReference type="SAM" id="MobiDB-lite"/>
    </source>
</evidence>
<dbReference type="Proteomes" id="UP000007241">
    <property type="component" value="Unassembled WGS sequence"/>
</dbReference>
<dbReference type="Pfam" id="PF07065">
    <property type="entry name" value="D123"/>
    <property type="match status" value="1"/>
</dbReference>
<dbReference type="OrthoDB" id="360540at2759"/>
<dbReference type="HOGENOM" id="CLU_034402_2_0_1"/>
<accession>F4NY20</accession>
<feature type="region of interest" description="Disordered" evidence="2">
    <location>
        <begin position="1"/>
        <end position="23"/>
    </location>
</feature>
<dbReference type="EMBL" id="GL882881">
    <property type="protein sequence ID" value="EGF81938.1"/>
    <property type="molecule type" value="Genomic_DNA"/>
</dbReference>
<evidence type="ECO:0000256" key="1">
    <source>
        <dbReference type="ARBA" id="ARBA00011047"/>
    </source>
</evidence>
<feature type="region of interest" description="Disordered" evidence="2">
    <location>
        <begin position="88"/>
        <end position="112"/>
    </location>
</feature>
<dbReference type="InParanoid" id="F4NY20"/>
<dbReference type="GO" id="GO:0005737">
    <property type="term" value="C:cytoplasm"/>
    <property type="evidence" value="ECO:0000318"/>
    <property type="project" value="GO_Central"/>
</dbReference>
<comment type="similarity">
    <text evidence="1">Belongs to the CDC123 family.</text>
</comment>
<dbReference type="PANTHER" id="PTHR15323">
    <property type="entry name" value="D123 PROTEIN"/>
    <property type="match status" value="1"/>
</dbReference>
<sequence length="365" mass="41932">MAEQTELEHPTRLPSQQQQPESNATAFPGFTIQHVNNCCFSSWYSHFSQCTFKSIVIQPLPETFIDYLNADGIYLPSEVNHAPLAEYDVDSDTSSEVNQDVSDTEEDTPNPSFPTLEAHIISSITRLGGRIFPKLNWSSPKDAAWITFATTLQCTTPADIFLLLKSSDFIAHDLSHAYEECVDFEPGHDQDRPKEFELVLREWFDLAPSMQFRCFVHHGDLVGMCQRDSGNYFEFLKLNRNTIELDLCRFFDSKISGKFPDPSYVFDVYMNARTRNIWLMDFNPFGPTTDALLYTWQEILESTESKLRIVESTAEAEHHAKSNFSHNRLPKEVFDLSNNASIHEFSERFKQGLLHAQFDKVSPER</sequence>
<proteinExistence type="inferred from homology"/>
<evidence type="ECO:0000313" key="3">
    <source>
        <dbReference type="EMBL" id="EGF81938.1"/>
    </source>
</evidence>
<evidence type="ECO:0000313" key="4">
    <source>
        <dbReference type="Proteomes" id="UP000007241"/>
    </source>
</evidence>
<keyword evidence="4" id="KW-1185">Reference proteome</keyword>
<dbReference type="RefSeq" id="XP_006677576.1">
    <property type="nucleotide sequence ID" value="XM_006677513.1"/>
</dbReference>
<dbReference type="AlphaFoldDB" id="F4NY20"/>
<name>F4NY20_BATDJ</name>
<dbReference type="STRING" id="684364.F4NY20"/>
<organism evidence="3 4">
    <name type="scientific">Batrachochytrium dendrobatidis (strain JAM81 / FGSC 10211)</name>
    <name type="common">Frog chytrid fungus</name>
    <dbReference type="NCBI Taxonomy" id="684364"/>
    <lineage>
        <taxon>Eukaryota</taxon>
        <taxon>Fungi</taxon>
        <taxon>Fungi incertae sedis</taxon>
        <taxon>Chytridiomycota</taxon>
        <taxon>Chytridiomycota incertae sedis</taxon>
        <taxon>Chytridiomycetes</taxon>
        <taxon>Rhizophydiales</taxon>
        <taxon>Rhizophydiales incertae sedis</taxon>
        <taxon>Batrachochytrium</taxon>
    </lineage>
</organism>
<gene>
    <name evidence="3" type="ORF">BATDEDRAFT_87016</name>
</gene>
<feature type="compositionally biased region" description="Basic and acidic residues" evidence="2">
    <location>
        <begin position="1"/>
        <end position="11"/>
    </location>
</feature>
<dbReference type="OMA" id="TFPDPNF"/>
<dbReference type="GeneID" id="18242638"/>